<evidence type="ECO:0000313" key="3">
    <source>
        <dbReference type="Proteomes" id="UP000237640"/>
    </source>
</evidence>
<keyword evidence="1" id="KW-0732">Signal</keyword>
<dbReference type="OrthoDB" id="1274006at2"/>
<dbReference type="RefSeq" id="WP_106145041.1">
    <property type="nucleotide sequence ID" value="NZ_PVYX01000002.1"/>
</dbReference>
<comment type="caution">
    <text evidence="2">The sequence shown here is derived from an EMBL/GenBank/DDBJ whole genome shotgun (WGS) entry which is preliminary data.</text>
</comment>
<dbReference type="AlphaFoldDB" id="A0A2T0M826"/>
<dbReference type="EMBL" id="PVYX01000002">
    <property type="protein sequence ID" value="PRX53687.1"/>
    <property type="molecule type" value="Genomic_DNA"/>
</dbReference>
<accession>A0A2T0M826</accession>
<sequence length="307" mass="35389">MKTKCFVSLVFTIVMSCSVFAQFNDYKYIIVPKKFDNFRKENMHQTSTYIKYWLTEKGFNVVYDDALPDDLFSDRCLGLIASLQDISSLFATRVSIVFKDCRSVEVFRTVEGKSKLKEFRAAYSEAIQQAFVSLDGINYQYQPRNEKTESSKEETLILNFKNDVKTLKKESKDVILEQKATQEEQVYKAIKPKPAMMDDEAKETAEAEESKQVVLEHEYTTENQTYKAIEPKSGISGLLYAQPTQNGFQLVDSSPKIRYKLVETSVKDFYLVSEGDKAGVVFQKDGKWRLEYVENGVMMVEELTIKF</sequence>
<name>A0A2T0M826_9FLAO</name>
<dbReference type="Proteomes" id="UP000237640">
    <property type="component" value="Unassembled WGS sequence"/>
</dbReference>
<reference evidence="2 3" key="1">
    <citation type="submission" date="2018-03" db="EMBL/GenBank/DDBJ databases">
        <title>Genomic Encyclopedia of Archaeal and Bacterial Type Strains, Phase II (KMG-II): from individual species to whole genera.</title>
        <authorList>
            <person name="Goeker M."/>
        </authorList>
    </citation>
    <scope>NUCLEOTIDE SEQUENCE [LARGE SCALE GENOMIC DNA]</scope>
    <source>
        <strain evidence="2 3">DSM 25027</strain>
    </source>
</reference>
<organism evidence="2 3">
    <name type="scientific">Flagellimonas meridianipacifica</name>
    <dbReference type="NCBI Taxonomy" id="1080225"/>
    <lineage>
        <taxon>Bacteria</taxon>
        <taxon>Pseudomonadati</taxon>
        <taxon>Bacteroidota</taxon>
        <taxon>Flavobacteriia</taxon>
        <taxon>Flavobacteriales</taxon>
        <taxon>Flavobacteriaceae</taxon>
        <taxon>Flagellimonas</taxon>
    </lineage>
</organism>
<feature type="chain" id="PRO_5015610166" description="WG repeat protein" evidence="1">
    <location>
        <begin position="22"/>
        <end position="307"/>
    </location>
</feature>
<proteinExistence type="predicted"/>
<evidence type="ECO:0008006" key="4">
    <source>
        <dbReference type="Google" id="ProtNLM"/>
    </source>
</evidence>
<keyword evidence="3" id="KW-1185">Reference proteome</keyword>
<feature type="signal peptide" evidence="1">
    <location>
        <begin position="1"/>
        <end position="21"/>
    </location>
</feature>
<protein>
    <recommendedName>
        <fullName evidence="4">WG repeat protein</fullName>
    </recommendedName>
</protein>
<evidence type="ECO:0000256" key="1">
    <source>
        <dbReference type="SAM" id="SignalP"/>
    </source>
</evidence>
<evidence type="ECO:0000313" key="2">
    <source>
        <dbReference type="EMBL" id="PRX53687.1"/>
    </source>
</evidence>
<dbReference type="PROSITE" id="PS51257">
    <property type="entry name" value="PROKAR_LIPOPROTEIN"/>
    <property type="match status" value="1"/>
</dbReference>
<gene>
    <name evidence="2" type="ORF">CLV81_2074</name>
</gene>